<keyword evidence="1" id="KW-0812">Transmembrane</keyword>
<proteinExistence type="predicted"/>
<protein>
    <recommendedName>
        <fullName evidence="2">DUF6199 domain-containing protein</fullName>
    </recommendedName>
</protein>
<reference evidence="3 4" key="1">
    <citation type="journal article" date="2014" name="PLoS Genet.">
        <title>Phylogenetically driven sequencing of extremely halophilic archaea reveals strategies for static and dynamic osmo-response.</title>
        <authorList>
            <person name="Becker E.A."/>
            <person name="Seitzer P.M."/>
            <person name="Tritt A."/>
            <person name="Larsen D."/>
            <person name="Krusor M."/>
            <person name="Yao A.I."/>
            <person name="Wu D."/>
            <person name="Madern D."/>
            <person name="Eisen J.A."/>
            <person name="Darling A.E."/>
            <person name="Facciotti M.T."/>
        </authorList>
    </citation>
    <scope>NUCLEOTIDE SEQUENCE [LARGE SCALE GENOMIC DNA]</scope>
    <source>
        <strain evidence="3 4">DSM 10524</strain>
    </source>
</reference>
<accession>L9WY67</accession>
<evidence type="ECO:0000256" key="1">
    <source>
        <dbReference type="SAM" id="Phobius"/>
    </source>
</evidence>
<evidence type="ECO:0000313" key="4">
    <source>
        <dbReference type="Proteomes" id="UP000011688"/>
    </source>
</evidence>
<name>L9WY67_9EURY</name>
<dbReference type="Pfam" id="PF19701">
    <property type="entry name" value="DUF6199"/>
    <property type="match status" value="1"/>
</dbReference>
<gene>
    <name evidence="3" type="ORF">C491_20022</name>
</gene>
<feature type="transmembrane region" description="Helical" evidence="1">
    <location>
        <begin position="47"/>
        <end position="68"/>
    </location>
</feature>
<dbReference type="Proteomes" id="UP000011688">
    <property type="component" value="Unassembled WGS sequence"/>
</dbReference>
<organism evidence="3 4">
    <name type="scientific">Natronococcus amylolyticus DSM 10524</name>
    <dbReference type="NCBI Taxonomy" id="1227497"/>
    <lineage>
        <taxon>Archaea</taxon>
        <taxon>Methanobacteriati</taxon>
        <taxon>Methanobacteriota</taxon>
        <taxon>Stenosarchaea group</taxon>
        <taxon>Halobacteria</taxon>
        <taxon>Halobacteriales</taxon>
        <taxon>Natrialbaceae</taxon>
        <taxon>Natronococcus</taxon>
    </lineage>
</organism>
<keyword evidence="1" id="KW-1133">Transmembrane helix</keyword>
<evidence type="ECO:0000313" key="3">
    <source>
        <dbReference type="EMBL" id="ELY54116.1"/>
    </source>
</evidence>
<sequence length="71" mass="8045">MSSLVAAAFIGIGIVSLFQPKWLIQIEREVKATGTDNDPNEIEFADWWFIIGRMTGIFAILFGLLIWFNVI</sequence>
<keyword evidence="1" id="KW-0472">Membrane</keyword>
<comment type="caution">
    <text evidence="3">The sequence shown here is derived from an EMBL/GenBank/DDBJ whole genome shotgun (WGS) entry which is preliminary data.</text>
</comment>
<keyword evidence="4" id="KW-1185">Reference proteome</keyword>
<evidence type="ECO:0000259" key="2">
    <source>
        <dbReference type="Pfam" id="PF19701"/>
    </source>
</evidence>
<dbReference type="EMBL" id="AOIB01000038">
    <property type="protein sequence ID" value="ELY54116.1"/>
    <property type="molecule type" value="Genomic_DNA"/>
</dbReference>
<dbReference type="AlphaFoldDB" id="L9WY67"/>
<feature type="domain" description="DUF6199" evidence="2">
    <location>
        <begin position="6"/>
        <end position="68"/>
    </location>
</feature>
<dbReference type="InterPro" id="IPR045679">
    <property type="entry name" value="DUF6199"/>
</dbReference>